<evidence type="ECO:0000313" key="6">
    <source>
        <dbReference type="Proteomes" id="UP000199312"/>
    </source>
</evidence>
<dbReference type="InterPro" id="IPR036388">
    <property type="entry name" value="WH-like_DNA-bd_sf"/>
</dbReference>
<dbReference type="InterPro" id="IPR051011">
    <property type="entry name" value="Metal_resp_trans_reg"/>
</dbReference>
<dbReference type="GO" id="GO:0003677">
    <property type="term" value="F:DNA binding"/>
    <property type="evidence" value="ECO:0007669"/>
    <property type="project" value="UniProtKB-KW"/>
</dbReference>
<dbReference type="PROSITE" id="PS50987">
    <property type="entry name" value="HTH_ARSR_2"/>
    <property type="match status" value="1"/>
</dbReference>
<dbReference type="CDD" id="cd00090">
    <property type="entry name" value="HTH_ARSR"/>
    <property type="match status" value="1"/>
</dbReference>
<dbReference type="GO" id="GO:0003700">
    <property type="term" value="F:DNA-binding transcription factor activity"/>
    <property type="evidence" value="ECO:0007669"/>
    <property type="project" value="InterPro"/>
</dbReference>
<keyword evidence="2" id="KW-0238">DNA-binding</keyword>
<dbReference type="Gene3D" id="1.10.10.10">
    <property type="entry name" value="Winged helix-like DNA-binding domain superfamily/Winged helix DNA-binding domain"/>
    <property type="match status" value="1"/>
</dbReference>
<evidence type="ECO:0000259" key="4">
    <source>
        <dbReference type="PROSITE" id="PS50987"/>
    </source>
</evidence>
<dbReference type="PANTHER" id="PTHR43132">
    <property type="entry name" value="ARSENICAL RESISTANCE OPERON REPRESSOR ARSR-RELATED"/>
    <property type="match status" value="1"/>
</dbReference>
<dbReference type="RefSeq" id="WP_090230874.1">
    <property type="nucleotide sequence ID" value="NZ_FOZP01000017.1"/>
</dbReference>
<evidence type="ECO:0000256" key="3">
    <source>
        <dbReference type="ARBA" id="ARBA00023163"/>
    </source>
</evidence>
<dbReference type="AlphaFoldDB" id="A0A1I6SZH1"/>
<keyword evidence="6" id="KW-1185">Reference proteome</keyword>
<dbReference type="InterPro" id="IPR036390">
    <property type="entry name" value="WH_DNA-bd_sf"/>
</dbReference>
<reference evidence="6" key="1">
    <citation type="submission" date="2016-10" db="EMBL/GenBank/DDBJ databases">
        <authorList>
            <person name="Varghese N."/>
            <person name="Submissions S."/>
        </authorList>
    </citation>
    <scope>NUCLEOTIDE SEQUENCE [LARGE SCALE GENOMIC DNA]</scope>
    <source>
        <strain evidence="6">DSM 24450</strain>
    </source>
</reference>
<accession>A0A1I6SZH1</accession>
<dbReference type="PANTHER" id="PTHR43132:SF6">
    <property type="entry name" value="HTH-TYPE TRANSCRIPTIONAL REPRESSOR CZRA"/>
    <property type="match status" value="1"/>
</dbReference>
<keyword evidence="3" id="KW-0804">Transcription</keyword>
<dbReference type="PRINTS" id="PR00778">
    <property type="entry name" value="HTHARSR"/>
</dbReference>
<organism evidence="5 6">
    <name type="scientific">Lutibacter maritimus</name>
    <dbReference type="NCBI Taxonomy" id="593133"/>
    <lineage>
        <taxon>Bacteria</taxon>
        <taxon>Pseudomonadati</taxon>
        <taxon>Bacteroidota</taxon>
        <taxon>Flavobacteriia</taxon>
        <taxon>Flavobacteriales</taxon>
        <taxon>Flavobacteriaceae</taxon>
        <taxon>Lutibacter</taxon>
    </lineage>
</organism>
<feature type="domain" description="HTH arsR-type" evidence="4">
    <location>
        <begin position="26"/>
        <end position="119"/>
    </location>
</feature>
<protein>
    <submittedName>
        <fullName evidence="5">Transcriptional regulator, ArsR family</fullName>
    </submittedName>
</protein>
<name>A0A1I6SZH1_9FLAO</name>
<dbReference type="EMBL" id="FOZP01000017">
    <property type="protein sequence ID" value="SFS82394.1"/>
    <property type="molecule type" value="Genomic_DNA"/>
</dbReference>
<dbReference type="Pfam" id="PF01022">
    <property type="entry name" value="HTH_5"/>
    <property type="match status" value="1"/>
</dbReference>
<proteinExistence type="predicted"/>
<dbReference type="OrthoDB" id="9794330at2"/>
<dbReference type="STRING" id="593133.SAMN04488006_0226"/>
<dbReference type="SMART" id="SM00418">
    <property type="entry name" value="HTH_ARSR"/>
    <property type="match status" value="1"/>
</dbReference>
<evidence type="ECO:0000256" key="2">
    <source>
        <dbReference type="ARBA" id="ARBA00023125"/>
    </source>
</evidence>
<evidence type="ECO:0000256" key="1">
    <source>
        <dbReference type="ARBA" id="ARBA00023015"/>
    </source>
</evidence>
<dbReference type="NCBIfam" id="NF033788">
    <property type="entry name" value="HTH_metalloreg"/>
    <property type="match status" value="1"/>
</dbReference>
<keyword evidence="1" id="KW-0805">Transcription regulation</keyword>
<sequence length="124" mass="14541">MENNSCIRQQADIEQINRCKDTVSELNESFDYLANRLSLVGNSVRLKILYLLFEEKRLCVCDLSDILGMNISAISQHLRKMKDRNLLETERDAQTIFYSLTAKYEKMLNPFFEILDKNKILETI</sequence>
<gene>
    <name evidence="5" type="ORF">SAMN04488006_0226</name>
</gene>
<dbReference type="SUPFAM" id="SSF46785">
    <property type="entry name" value="Winged helix' DNA-binding domain"/>
    <property type="match status" value="1"/>
</dbReference>
<dbReference type="InterPro" id="IPR001845">
    <property type="entry name" value="HTH_ArsR_DNA-bd_dom"/>
</dbReference>
<evidence type="ECO:0000313" key="5">
    <source>
        <dbReference type="EMBL" id="SFS82394.1"/>
    </source>
</evidence>
<dbReference type="InterPro" id="IPR011991">
    <property type="entry name" value="ArsR-like_HTH"/>
</dbReference>
<dbReference type="Proteomes" id="UP000199312">
    <property type="component" value="Unassembled WGS sequence"/>
</dbReference>